<proteinExistence type="inferred from homology"/>
<evidence type="ECO:0000256" key="4">
    <source>
        <dbReference type="ARBA" id="ARBA00022737"/>
    </source>
</evidence>
<dbReference type="Pfam" id="PF13874">
    <property type="entry name" value="Nup54"/>
    <property type="match status" value="1"/>
</dbReference>
<evidence type="ECO:0000256" key="8">
    <source>
        <dbReference type="ARBA" id="ARBA00023132"/>
    </source>
</evidence>
<accession>A0A7M7SWP9</accession>
<keyword evidence="17" id="KW-0175">Coiled coil</keyword>
<dbReference type="RefSeq" id="XP_030836901.1">
    <property type="nucleotide sequence ID" value="XM_030981041.1"/>
</dbReference>
<evidence type="ECO:0000256" key="7">
    <source>
        <dbReference type="ARBA" id="ARBA00023010"/>
    </source>
</evidence>
<dbReference type="InterPro" id="IPR040985">
    <property type="entry name" value="Nup54_C"/>
</dbReference>
<dbReference type="Proteomes" id="UP000007110">
    <property type="component" value="Unassembled WGS sequence"/>
</dbReference>
<evidence type="ECO:0000256" key="17">
    <source>
        <dbReference type="SAM" id="Coils"/>
    </source>
</evidence>
<keyword evidence="4" id="KW-0677">Repeat</keyword>
<comment type="similarity">
    <text evidence="14">Belongs to the NUP54 family.</text>
</comment>
<comment type="subcellular location">
    <subcellularLocation>
        <location evidence="12">Endomembrane system</location>
        <topology evidence="12">Peripheral membrane protein</topology>
        <orientation evidence="12">Cytoplasmic side</orientation>
    </subcellularLocation>
    <subcellularLocation>
        <location evidence="1">Nucleus membrane</location>
    </subcellularLocation>
    <subcellularLocation>
        <location evidence="2">Nucleus</location>
        <location evidence="2">Nuclear pore complex</location>
    </subcellularLocation>
</comment>
<dbReference type="AlphaFoldDB" id="A0A7M7SWP9"/>
<evidence type="ECO:0000313" key="20">
    <source>
        <dbReference type="EnsemblMetazoa" id="XP_030836901"/>
    </source>
</evidence>
<dbReference type="FunFam" id="1.20.5.490:FF:000003">
    <property type="entry name" value="nucleoporin p54 isoform X1"/>
    <property type="match status" value="1"/>
</dbReference>
<dbReference type="CTD" id="53371"/>
<evidence type="ECO:0000256" key="5">
    <source>
        <dbReference type="ARBA" id="ARBA00022816"/>
    </source>
</evidence>
<protein>
    <recommendedName>
        <fullName evidence="16">54 kDa nucleoporin</fullName>
    </recommendedName>
</protein>
<dbReference type="FunFam" id="1.20.5.170:FF:000034">
    <property type="entry name" value="Nucleoporin P54, putative"/>
    <property type="match status" value="1"/>
</dbReference>
<feature type="domain" description="Nucleoporin Nup54 alpha-helical" evidence="18">
    <location>
        <begin position="336"/>
        <end position="474"/>
    </location>
</feature>
<reference evidence="20" key="2">
    <citation type="submission" date="2021-01" db="UniProtKB">
        <authorList>
            <consortium name="EnsemblMetazoa"/>
        </authorList>
    </citation>
    <scope>IDENTIFICATION</scope>
</reference>
<reference evidence="21" key="1">
    <citation type="submission" date="2015-02" db="EMBL/GenBank/DDBJ databases">
        <title>Genome sequencing for Strongylocentrotus purpuratus.</title>
        <authorList>
            <person name="Murali S."/>
            <person name="Liu Y."/>
            <person name="Vee V."/>
            <person name="English A."/>
            <person name="Wang M."/>
            <person name="Skinner E."/>
            <person name="Han Y."/>
            <person name="Muzny D.M."/>
            <person name="Worley K.C."/>
            <person name="Gibbs R.A."/>
        </authorList>
    </citation>
    <scope>NUCLEOTIDE SEQUENCE</scope>
</reference>
<evidence type="ECO:0000256" key="15">
    <source>
        <dbReference type="ARBA" id="ARBA00064717"/>
    </source>
</evidence>
<evidence type="ECO:0000256" key="14">
    <source>
        <dbReference type="ARBA" id="ARBA00060798"/>
    </source>
</evidence>
<evidence type="ECO:0000256" key="2">
    <source>
        <dbReference type="ARBA" id="ARBA00004567"/>
    </source>
</evidence>
<organism evidence="20 21">
    <name type="scientific">Strongylocentrotus purpuratus</name>
    <name type="common">Purple sea urchin</name>
    <dbReference type="NCBI Taxonomy" id="7668"/>
    <lineage>
        <taxon>Eukaryota</taxon>
        <taxon>Metazoa</taxon>
        <taxon>Echinodermata</taxon>
        <taxon>Eleutherozoa</taxon>
        <taxon>Echinozoa</taxon>
        <taxon>Echinoidea</taxon>
        <taxon>Euechinoidea</taxon>
        <taxon>Echinacea</taxon>
        <taxon>Camarodonta</taxon>
        <taxon>Echinidea</taxon>
        <taxon>Strongylocentrotidae</taxon>
        <taxon>Strongylocentrotus</taxon>
    </lineage>
</organism>
<evidence type="ECO:0000256" key="11">
    <source>
        <dbReference type="ARBA" id="ARBA00023242"/>
    </source>
</evidence>
<keyword evidence="9" id="KW-0472">Membrane</keyword>
<dbReference type="InterPro" id="IPR025712">
    <property type="entry name" value="Nup54_alpha-helical_dom"/>
</dbReference>
<keyword evidence="8" id="KW-0906">Nuclear pore complex</keyword>
<dbReference type="Gene3D" id="1.20.5.490">
    <property type="entry name" value="Single helix bin"/>
    <property type="match status" value="1"/>
</dbReference>
<comment type="subunit">
    <text evidence="15">Component of the p62 complex, a complex composed of NUP62, NUP54, and the isoform p58 and isoform p45 of NUP58. Interacts with NUTF2.</text>
</comment>
<evidence type="ECO:0000256" key="6">
    <source>
        <dbReference type="ARBA" id="ARBA00022927"/>
    </source>
</evidence>
<dbReference type="PANTHER" id="PTHR13000:SF0">
    <property type="entry name" value="NUCLEOPORIN P54"/>
    <property type="match status" value="1"/>
</dbReference>
<keyword evidence="5" id="KW-0509">mRNA transport</keyword>
<evidence type="ECO:0000259" key="18">
    <source>
        <dbReference type="Pfam" id="PF13874"/>
    </source>
</evidence>
<dbReference type="GO" id="GO:0015031">
    <property type="term" value="P:protein transport"/>
    <property type="evidence" value="ECO:0007669"/>
    <property type="project" value="UniProtKB-KW"/>
</dbReference>
<evidence type="ECO:0000313" key="21">
    <source>
        <dbReference type="Proteomes" id="UP000007110"/>
    </source>
</evidence>
<evidence type="ECO:0000256" key="12">
    <source>
        <dbReference type="ARBA" id="ARBA00029433"/>
    </source>
</evidence>
<dbReference type="Pfam" id="PF18437">
    <property type="entry name" value="Nup54_C"/>
    <property type="match status" value="1"/>
</dbReference>
<evidence type="ECO:0000256" key="3">
    <source>
        <dbReference type="ARBA" id="ARBA00022448"/>
    </source>
</evidence>
<name>A0A7M7SWP9_STRPU</name>
<keyword evidence="21" id="KW-1185">Reference proteome</keyword>
<dbReference type="GO" id="GO:0051028">
    <property type="term" value="P:mRNA transport"/>
    <property type="evidence" value="ECO:0007669"/>
    <property type="project" value="UniProtKB-KW"/>
</dbReference>
<dbReference type="GO" id="GO:0005643">
    <property type="term" value="C:nuclear pore"/>
    <property type="evidence" value="ECO:0007669"/>
    <property type="project" value="UniProtKB-SubCell"/>
</dbReference>
<keyword evidence="7" id="KW-0811">Translocation</keyword>
<feature type="domain" description="Nup54 C-terminal interacting" evidence="19">
    <location>
        <begin position="489"/>
        <end position="527"/>
    </location>
</feature>
<sequence length="536" mass="58292">MSFNFGSTPSTFGGQSKPSFGAFGSTSTGTSGFSFGSTAKTTAPTLGFGTPSTATTTSSGFGFGIKPIGTATTSTGGGFGFGSGGLGGNTQTTSSASGFNFGASTSTGGFGAKPGGSSLFGGGGFGQTAPSTSALNFGFGLNTGTTTTSVDNNLVLLAAALSVPSIYGDERDNLLAKWNQLQAFWGTGSGFVNQNTTVNFSPDNPFCRFKAVGYSVKPTAKTKDGLVVLHFNKKDTEIRSQQQQMVDSLYRILGSKPSLSVCVEDVRPLPNDKAEVVVYILERLPTGATKRIPSTETFTFFNQASNKQQLGSLGVVHMQPRQALSQAQLEHYLQNPPLGYDPRLWRQAQLDNPDPDRLIPVPLVGFDVIKTRLEYQQQETQQHQARLDLVNKDLERLQEQQNTLQARIAENKRRHLELSHRVLQVMAQQEVQRKQGVSIQLEEEHLRTQHEGLMAELNAPTQMKARLNEMLSQIRLQSHLPFSRSSEQYSIDSDLQYEIRQHLKQQQEGISHLVGIIKEDLEDLKLIERGLEEATS</sequence>
<dbReference type="EnsemblMetazoa" id="XM_030981041">
    <property type="protein sequence ID" value="XP_030836901"/>
    <property type="gene ID" value="LOC581674"/>
</dbReference>
<evidence type="ECO:0000256" key="10">
    <source>
        <dbReference type="ARBA" id="ARBA00023180"/>
    </source>
</evidence>
<keyword evidence="3" id="KW-0813">Transport</keyword>
<comment type="function">
    <text evidence="13">Component of the nuclear pore complex, a complex required for the trafficking across the nuclear membrane.</text>
</comment>
<keyword evidence="10" id="KW-0325">Glycoprotein</keyword>
<dbReference type="Gene3D" id="1.20.5.170">
    <property type="match status" value="1"/>
</dbReference>
<evidence type="ECO:0000259" key="19">
    <source>
        <dbReference type="Pfam" id="PF18437"/>
    </source>
</evidence>
<dbReference type="GO" id="GO:0031965">
    <property type="term" value="C:nuclear membrane"/>
    <property type="evidence" value="ECO:0007669"/>
    <property type="project" value="UniProtKB-SubCell"/>
</dbReference>
<keyword evidence="6" id="KW-0653">Protein transport</keyword>
<keyword evidence="11" id="KW-0539">Nucleus</keyword>
<evidence type="ECO:0000256" key="1">
    <source>
        <dbReference type="ARBA" id="ARBA00004126"/>
    </source>
</evidence>
<dbReference type="InterPro" id="IPR024864">
    <property type="entry name" value="Nup54/Nup57/Nup44"/>
</dbReference>
<feature type="coiled-coil region" evidence="17">
    <location>
        <begin position="380"/>
        <end position="414"/>
    </location>
</feature>
<evidence type="ECO:0000256" key="16">
    <source>
        <dbReference type="ARBA" id="ARBA00076402"/>
    </source>
</evidence>
<evidence type="ECO:0000256" key="13">
    <source>
        <dbReference type="ARBA" id="ARBA00054361"/>
    </source>
</evidence>
<dbReference type="PANTHER" id="PTHR13000">
    <property type="entry name" value="NUCLEOPORIN P54"/>
    <property type="match status" value="1"/>
</dbReference>
<evidence type="ECO:0000256" key="9">
    <source>
        <dbReference type="ARBA" id="ARBA00023136"/>
    </source>
</evidence>
<dbReference type="GeneID" id="581674"/>